<protein>
    <submittedName>
        <fullName evidence="1">Uncharacterized protein</fullName>
    </submittedName>
</protein>
<dbReference type="Gene3D" id="3.40.50.300">
    <property type="entry name" value="P-loop containing nucleotide triphosphate hydrolases"/>
    <property type="match status" value="1"/>
</dbReference>
<feature type="non-terminal residue" evidence="1">
    <location>
        <position position="152"/>
    </location>
</feature>
<dbReference type="InterPro" id="IPR027417">
    <property type="entry name" value="P-loop_NTPase"/>
</dbReference>
<comment type="caution">
    <text evidence="1">The sequence shown here is derived from an EMBL/GenBank/DDBJ whole genome shotgun (WGS) entry which is preliminary data.</text>
</comment>
<dbReference type="EMBL" id="BART01020759">
    <property type="protein sequence ID" value="GAH05314.1"/>
    <property type="molecule type" value="Genomic_DNA"/>
</dbReference>
<dbReference type="AlphaFoldDB" id="X1DJW3"/>
<reference evidence="1" key="1">
    <citation type="journal article" date="2014" name="Front. Microbiol.">
        <title>High frequency of phylogenetically diverse reductive dehalogenase-homologous genes in deep subseafloor sedimentary metagenomes.</title>
        <authorList>
            <person name="Kawai M."/>
            <person name="Futagami T."/>
            <person name="Toyoda A."/>
            <person name="Takaki Y."/>
            <person name="Nishi S."/>
            <person name="Hori S."/>
            <person name="Arai W."/>
            <person name="Tsubouchi T."/>
            <person name="Morono Y."/>
            <person name="Uchiyama I."/>
            <person name="Ito T."/>
            <person name="Fujiyama A."/>
            <person name="Inagaki F."/>
            <person name="Takami H."/>
        </authorList>
    </citation>
    <scope>NUCLEOTIDE SEQUENCE</scope>
    <source>
        <strain evidence="1">Expedition CK06-06</strain>
    </source>
</reference>
<sequence length="152" mass="17024">MVKKELIKRSPLRILEKSIQGGLGKGNIGVFASRKGVGKTATLVHIATDKLFQKKPVIHVSYASRVDYIINWYEDIFKEISKKRELESAIEVHDEIIKNRVIMNFSQKGAQTEQILNSLEIMITQGQFAAEALIVDGYDFAEASADDLRNSG</sequence>
<proteinExistence type="predicted"/>
<accession>X1DJW3</accession>
<name>X1DJW3_9ZZZZ</name>
<gene>
    <name evidence="1" type="ORF">S01H4_38490</name>
</gene>
<evidence type="ECO:0000313" key="1">
    <source>
        <dbReference type="EMBL" id="GAH05314.1"/>
    </source>
</evidence>
<dbReference type="SUPFAM" id="SSF52540">
    <property type="entry name" value="P-loop containing nucleoside triphosphate hydrolases"/>
    <property type="match status" value="1"/>
</dbReference>
<organism evidence="1">
    <name type="scientific">marine sediment metagenome</name>
    <dbReference type="NCBI Taxonomy" id="412755"/>
    <lineage>
        <taxon>unclassified sequences</taxon>
        <taxon>metagenomes</taxon>
        <taxon>ecological metagenomes</taxon>
    </lineage>
</organism>